<sequence length="66" mass="7467">MTPQRAGVSTLLRVIVVNVFIVTGLVMVYRSGKLTGSMIAFYAFFFVAANALMYFSARARRRMLER</sequence>
<dbReference type="OrthoDB" id="9971379at2"/>
<proteinExistence type="predicted"/>
<protein>
    <submittedName>
        <fullName evidence="2">Uncharacterized protein</fullName>
    </submittedName>
</protein>
<feature type="transmembrane region" description="Helical" evidence="1">
    <location>
        <begin position="12"/>
        <end position="32"/>
    </location>
</feature>
<keyword evidence="1" id="KW-0812">Transmembrane</keyword>
<evidence type="ECO:0000313" key="3">
    <source>
        <dbReference type="Proteomes" id="UP000182409"/>
    </source>
</evidence>
<accession>A0A1H4RD55</accession>
<evidence type="ECO:0000256" key="1">
    <source>
        <dbReference type="SAM" id="Phobius"/>
    </source>
</evidence>
<organism evidence="2 3">
    <name type="scientific">Terriglobus roseus</name>
    <dbReference type="NCBI Taxonomy" id="392734"/>
    <lineage>
        <taxon>Bacteria</taxon>
        <taxon>Pseudomonadati</taxon>
        <taxon>Acidobacteriota</taxon>
        <taxon>Terriglobia</taxon>
        <taxon>Terriglobales</taxon>
        <taxon>Acidobacteriaceae</taxon>
        <taxon>Terriglobus</taxon>
    </lineage>
</organism>
<reference evidence="2 3" key="1">
    <citation type="submission" date="2016-10" db="EMBL/GenBank/DDBJ databases">
        <authorList>
            <person name="de Groot N.N."/>
        </authorList>
    </citation>
    <scope>NUCLEOTIDE SEQUENCE [LARGE SCALE GENOMIC DNA]</scope>
    <source>
        <strain evidence="2 3">AB35.6</strain>
    </source>
</reference>
<feature type="transmembrane region" description="Helical" evidence="1">
    <location>
        <begin position="38"/>
        <end position="57"/>
    </location>
</feature>
<gene>
    <name evidence="2" type="ORF">SAMN05443244_3121</name>
</gene>
<dbReference type="Proteomes" id="UP000182409">
    <property type="component" value="Unassembled WGS sequence"/>
</dbReference>
<name>A0A1H4RD55_9BACT</name>
<dbReference type="RefSeq" id="WP_074654881.1">
    <property type="nucleotide sequence ID" value="NZ_FNSD01000001.1"/>
</dbReference>
<keyword evidence="1" id="KW-1133">Transmembrane helix</keyword>
<evidence type="ECO:0000313" key="2">
    <source>
        <dbReference type="EMBL" id="SEC29807.1"/>
    </source>
</evidence>
<dbReference type="AlphaFoldDB" id="A0A1H4RD55"/>
<keyword evidence="1" id="KW-0472">Membrane</keyword>
<dbReference type="EMBL" id="FNSD01000001">
    <property type="protein sequence ID" value="SEC29807.1"/>
    <property type="molecule type" value="Genomic_DNA"/>
</dbReference>